<dbReference type="Gene3D" id="2.40.10.10">
    <property type="entry name" value="Trypsin-like serine proteases"/>
    <property type="match status" value="2"/>
</dbReference>
<proteinExistence type="predicted"/>
<evidence type="ECO:0000313" key="1">
    <source>
        <dbReference type="EMBL" id="KKM66376.1"/>
    </source>
</evidence>
<reference evidence="1" key="1">
    <citation type="journal article" date="2015" name="Nature">
        <title>Complex archaea that bridge the gap between prokaryotes and eukaryotes.</title>
        <authorList>
            <person name="Spang A."/>
            <person name="Saw J.H."/>
            <person name="Jorgensen S.L."/>
            <person name="Zaremba-Niedzwiedzka K."/>
            <person name="Martijn J."/>
            <person name="Lind A.E."/>
            <person name="van Eijk R."/>
            <person name="Schleper C."/>
            <person name="Guy L."/>
            <person name="Ettema T.J."/>
        </authorList>
    </citation>
    <scope>NUCLEOTIDE SEQUENCE</scope>
</reference>
<protein>
    <recommendedName>
        <fullName evidence="2">Serine protease</fullName>
    </recommendedName>
</protein>
<dbReference type="EMBL" id="LAZR01010545">
    <property type="protein sequence ID" value="KKM66376.1"/>
    <property type="molecule type" value="Genomic_DNA"/>
</dbReference>
<name>A0A0F9JVA9_9ZZZZ</name>
<dbReference type="GO" id="GO:0004252">
    <property type="term" value="F:serine-type endopeptidase activity"/>
    <property type="evidence" value="ECO:0007669"/>
    <property type="project" value="InterPro"/>
</dbReference>
<dbReference type="InterPro" id="IPR009003">
    <property type="entry name" value="Peptidase_S1_PA"/>
</dbReference>
<dbReference type="PRINTS" id="PR00834">
    <property type="entry name" value="PROTEASES2C"/>
</dbReference>
<comment type="caution">
    <text evidence="1">The sequence shown here is derived from an EMBL/GenBank/DDBJ whole genome shotgun (WGS) entry which is preliminary data.</text>
</comment>
<dbReference type="InterPro" id="IPR001940">
    <property type="entry name" value="Peptidase_S1C"/>
</dbReference>
<dbReference type="PANTHER" id="PTHR43019">
    <property type="entry name" value="SERINE ENDOPROTEASE DEGS"/>
    <property type="match status" value="1"/>
</dbReference>
<dbReference type="PANTHER" id="PTHR43019:SF23">
    <property type="entry name" value="PROTEASE DO-LIKE 5, CHLOROPLASTIC"/>
    <property type="match status" value="1"/>
</dbReference>
<gene>
    <name evidence="1" type="ORF">LCGC14_1481800</name>
</gene>
<evidence type="ECO:0008006" key="2">
    <source>
        <dbReference type="Google" id="ProtNLM"/>
    </source>
</evidence>
<dbReference type="AlphaFoldDB" id="A0A0F9JVA9"/>
<dbReference type="GO" id="GO:0006508">
    <property type="term" value="P:proteolysis"/>
    <property type="evidence" value="ECO:0007669"/>
    <property type="project" value="InterPro"/>
</dbReference>
<dbReference type="Pfam" id="PF13365">
    <property type="entry name" value="Trypsin_2"/>
    <property type="match status" value="1"/>
</dbReference>
<dbReference type="SUPFAM" id="SSF50494">
    <property type="entry name" value="Trypsin-like serine proteases"/>
    <property type="match status" value="1"/>
</dbReference>
<dbReference type="InterPro" id="IPR043504">
    <property type="entry name" value="Peptidase_S1_PA_chymotrypsin"/>
</dbReference>
<organism evidence="1">
    <name type="scientific">marine sediment metagenome</name>
    <dbReference type="NCBI Taxonomy" id="412755"/>
    <lineage>
        <taxon>unclassified sequences</taxon>
        <taxon>metagenomes</taxon>
        <taxon>ecological metagenomes</taxon>
    </lineage>
</organism>
<sequence length="206" mass="22140">MKGLILCAVVALLTLGLVGFSNRKPNIYENMVNASVLIRNDYGFGSGVFIHDDVILTAAHVLEYPNLTVELTDGTILESGDFYIDAKEDVGFIFVEADELNIAKVIAIPGYIGDTVFLVGTPYSPDFKFTITKGILSHLDRDRYQWEDLLQADAEGAHGSSGGPLYDSKGRVIGICVSGPVDGGGITLCESGKSILEAYERCVGAR</sequence>
<accession>A0A0F9JVA9</accession>